<gene>
    <name evidence="9" type="ORF">BELL_0044g00040</name>
</gene>
<dbReference type="Gene3D" id="1.10.630.10">
    <property type="entry name" value="Cytochrome P450"/>
    <property type="match status" value="1"/>
</dbReference>
<dbReference type="AlphaFoldDB" id="A0A4Z1JYQ2"/>
<dbReference type="InterPro" id="IPR002401">
    <property type="entry name" value="Cyt_P450_E_grp-I"/>
</dbReference>
<evidence type="ECO:0000256" key="7">
    <source>
        <dbReference type="PIRSR" id="PIRSR602401-1"/>
    </source>
</evidence>
<evidence type="ECO:0000256" key="3">
    <source>
        <dbReference type="ARBA" id="ARBA00022617"/>
    </source>
</evidence>
<comment type="similarity">
    <text evidence="2">Belongs to the cytochrome P450 family.</text>
</comment>
<evidence type="ECO:0000256" key="5">
    <source>
        <dbReference type="ARBA" id="ARBA00023004"/>
    </source>
</evidence>
<keyword evidence="8" id="KW-0472">Membrane</keyword>
<accession>A0A4Z1JYQ2</accession>
<keyword evidence="8" id="KW-0812">Transmembrane</keyword>
<dbReference type="PANTHER" id="PTHR24305:SF210">
    <property type="entry name" value="CYTOCHROME P450 MONOOXYGENASE ASQL-RELATED"/>
    <property type="match status" value="1"/>
</dbReference>
<keyword evidence="10" id="KW-1185">Reference proteome</keyword>
<feature type="transmembrane region" description="Helical" evidence="8">
    <location>
        <begin position="470"/>
        <end position="488"/>
    </location>
</feature>
<dbReference type="Gene3D" id="3.40.50.720">
    <property type="entry name" value="NAD(P)-binding Rossmann-like Domain"/>
    <property type="match status" value="1"/>
</dbReference>
<dbReference type="EMBL" id="PQXM01000044">
    <property type="protein sequence ID" value="TGO79061.1"/>
    <property type="molecule type" value="Genomic_DNA"/>
</dbReference>
<dbReference type="InterPro" id="IPR001128">
    <property type="entry name" value="Cyt_P450"/>
</dbReference>
<keyword evidence="5 7" id="KW-0408">Iron</keyword>
<organism evidence="9 10">
    <name type="scientific">Botrytis elliptica</name>
    <dbReference type="NCBI Taxonomy" id="278938"/>
    <lineage>
        <taxon>Eukaryota</taxon>
        <taxon>Fungi</taxon>
        <taxon>Dikarya</taxon>
        <taxon>Ascomycota</taxon>
        <taxon>Pezizomycotina</taxon>
        <taxon>Leotiomycetes</taxon>
        <taxon>Helotiales</taxon>
        <taxon>Sclerotiniaceae</taxon>
        <taxon>Botrytis</taxon>
    </lineage>
</organism>
<dbReference type="Proteomes" id="UP000297229">
    <property type="component" value="Unassembled WGS sequence"/>
</dbReference>
<dbReference type="PANTHER" id="PTHR24305">
    <property type="entry name" value="CYTOCHROME P450"/>
    <property type="match status" value="1"/>
</dbReference>
<evidence type="ECO:0000313" key="9">
    <source>
        <dbReference type="EMBL" id="TGO79061.1"/>
    </source>
</evidence>
<evidence type="ECO:0000313" key="10">
    <source>
        <dbReference type="Proteomes" id="UP000297229"/>
    </source>
</evidence>
<dbReference type="SUPFAM" id="SSF48264">
    <property type="entry name" value="Cytochrome P450"/>
    <property type="match status" value="1"/>
</dbReference>
<dbReference type="InterPro" id="IPR017972">
    <property type="entry name" value="Cyt_P450_CS"/>
</dbReference>
<dbReference type="GO" id="GO:0004497">
    <property type="term" value="F:monooxygenase activity"/>
    <property type="evidence" value="ECO:0007669"/>
    <property type="project" value="InterPro"/>
</dbReference>
<name>A0A4Z1JYQ2_9HELO</name>
<evidence type="ECO:0000256" key="8">
    <source>
        <dbReference type="SAM" id="Phobius"/>
    </source>
</evidence>
<evidence type="ECO:0000256" key="6">
    <source>
        <dbReference type="ARBA" id="ARBA00023026"/>
    </source>
</evidence>
<dbReference type="SUPFAM" id="SSF51735">
    <property type="entry name" value="NAD(P)-binding Rossmann-fold domains"/>
    <property type="match status" value="1"/>
</dbReference>
<keyword evidence="3 7" id="KW-0349">Heme</keyword>
<dbReference type="Pfam" id="PF00067">
    <property type="entry name" value="p450"/>
    <property type="match status" value="1"/>
</dbReference>
<dbReference type="PRINTS" id="PR00463">
    <property type="entry name" value="EP450I"/>
</dbReference>
<comment type="cofactor">
    <cofactor evidence="1 7">
        <name>heme</name>
        <dbReference type="ChEBI" id="CHEBI:30413"/>
    </cofactor>
</comment>
<evidence type="ECO:0000256" key="1">
    <source>
        <dbReference type="ARBA" id="ARBA00001971"/>
    </source>
</evidence>
<sequence length="743" mass="83232">MDFLRAQFTKIPKLKPTNLSKSTVLITGANAGLGLEAAREVLLSKPERLILAVRDIEKGNIAKRELQNRTTSSTQIDVHKLDHSSFRSVQNFVKGLEGQRVDIAILNAGTWNTQFTTTGDGYEGNLQVNTLAPALLSLLLLPNLRVAASSTRPADAPQPHLRRNILAALNDVNRYTQSDRYPVTKAISLLWTKELAKKVASSEVIINAPTPGFCKTGLMSQTSGIMGFIVKLSMMLVSRSAPDGARCLVDAAVSGPRETHGRYLSEMQVKLESELVRSEQGTELGKRLWKEIMDIFAREGLDCSLFATYPGQIPVIGWQDGEECLVDKIWTGDGVANVKKLHDLYGNTVRISPATVSFNNSEAWQEIYGQRHGKKPIPKDKEIYFSGNDGVADIISSNDVDHAQTLRANRQSSNGKVNIVRFFNFTTFDLIGDLCFAESFNALRTQEYNSWIANIFKGLKFARLFRVMRAYPLVGMPILAMLALFPALQKARQRHIQYTQDKTARRLDTVTDRRDFMSYILRHNDEKGMTRAEIMKTTGTLIIAGSETTATLLSGAIFHLLKNPSCMASLVQEIRSSFEESADMTFVKLANLRYLNVCLQEAFRIYPPVPGVLPRRTQPGGVVINGHFIPEDVSVGVHQWSAYHSATNFALPDQFLPERWLDDKVSDPLFASDKRGVVQPFSVGPRNCLGQHLAMSEMRAILARILWHFDVNLCEESRNWDEQKVFILWEKPDLMVTVKARER</sequence>
<dbReference type="InterPro" id="IPR050121">
    <property type="entry name" value="Cytochrome_P450_monoxygenase"/>
</dbReference>
<dbReference type="PROSITE" id="PS00086">
    <property type="entry name" value="CYTOCHROME_P450"/>
    <property type="match status" value="1"/>
</dbReference>
<keyword evidence="6" id="KW-0843">Virulence</keyword>
<dbReference type="CDD" id="cd11058">
    <property type="entry name" value="CYP60B-like"/>
    <property type="match status" value="1"/>
</dbReference>
<feature type="binding site" description="axial binding residue" evidence="7">
    <location>
        <position position="688"/>
    </location>
    <ligand>
        <name>heme</name>
        <dbReference type="ChEBI" id="CHEBI:30413"/>
    </ligand>
    <ligandPart>
        <name>Fe</name>
        <dbReference type="ChEBI" id="CHEBI:18248"/>
    </ligandPart>
</feature>
<evidence type="ECO:0000256" key="4">
    <source>
        <dbReference type="ARBA" id="ARBA00022723"/>
    </source>
</evidence>
<dbReference type="STRING" id="278938.A0A4Z1JYQ2"/>
<dbReference type="GO" id="GO:0020037">
    <property type="term" value="F:heme binding"/>
    <property type="evidence" value="ECO:0007669"/>
    <property type="project" value="InterPro"/>
</dbReference>
<dbReference type="InterPro" id="IPR036291">
    <property type="entry name" value="NAD(P)-bd_dom_sf"/>
</dbReference>
<dbReference type="Pfam" id="PF00106">
    <property type="entry name" value="adh_short"/>
    <property type="match status" value="1"/>
</dbReference>
<evidence type="ECO:0000256" key="2">
    <source>
        <dbReference type="ARBA" id="ARBA00010617"/>
    </source>
</evidence>
<proteinExistence type="inferred from homology"/>
<keyword evidence="8" id="KW-1133">Transmembrane helix</keyword>
<protein>
    <submittedName>
        <fullName evidence="9">Uncharacterized protein</fullName>
    </submittedName>
</protein>
<keyword evidence="4 7" id="KW-0479">Metal-binding</keyword>
<dbReference type="InterPro" id="IPR002347">
    <property type="entry name" value="SDR_fam"/>
</dbReference>
<dbReference type="InterPro" id="IPR036396">
    <property type="entry name" value="Cyt_P450_sf"/>
</dbReference>
<reference evidence="9 10" key="1">
    <citation type="submission" date="2017-12" db="EMBL/GenBank/DDBJ databases">
        <title>Comparative genomics of Botrytis spp.</title>
        <authorList>
            <person name="Valero-Jimenez C.A."/>
            <person name="Tapia P."/>
            <person name="Veloso J."/>
            <person name="Silva-Moreno E."/>
            <person name="Staats M."/>
            <person name="Valdes J.H."/>
            <person name="Van Kan J.A.L."/>
        </authorList>
    </citation>
    <scope>NUCLEOTIDE SEQUENCE [LARGE SCALE GENOMIC DNA]</scope>
    <source>
        <strain evidence="9 10">Be9601</strain>
    </source>
</reference>
<dbReference type="PRINTS" id="PR00385">
    <property type="entry name" value="P450"/>
</dbReference>
<dbReference type="GO" id="GO:0016705">
    <property type="term" value="F:oxidoreductase activity, acting on paired donors, with incorporation or reduction of molecular oxygen"/>
    <property type="evidence" value="ECO:0007669"/>
    <property type="project" value="InterPro"/>
</dbReference>
<dbReference type="GO" id="GO:0005506">
    <property type="term" value="F:iron ion binding"/>
    <property type="evidence" value="ECO:0007669"/>
    <property type="project" value="InterPro"/>
</dbReference>
<comment type="caution">
    <text evidence="9">The sequence shown here is derived from an EMBL/GenBank/DDBJ whole genome shotgun (WGS) entry which is preliminary data.</text>
</comment>